<name>A0A0S4TVX7_RALSL</name>
<evidence type="ECO:0008006" key="8">
    <source>
        <dbReference type="Google" id="ProtNLM"/>
    </source>
</evidence>
<dbReference type="InterPro" id="IPR010583">
    <property type="entry name" value="MipA"/>
</dbReference>
<evidence type="ECO:0000256" key="5">
    <source>
        <dbReference type="ARBA" id="ARBA00023237"/>
    </source>
</evidence>
<evidence type="ECO:0000256" key="1">
    <source>
        <dbReference type="ARBA" id="ARBA00004442"/>
    </source>
</evidence>
<comment type="subcellular location">
    <subcellularLocation>
        <location evidence="1">Cell outer membrane</location>
    </subcellularLocation>
</comment>
<dbReference type="GO" id="GO:0009279">
    <property type="term" value="C:cell outer membrane"/>
    <property type="evidence" value="ECO:0007669"/>
    <property type="project" value="UniProtKB-SubCell"/>
</dbReference>
<evidence type="ECO:0000256" key="6">
    <source>
        <dbReference type="SAM" id="MobiDB-lite"/>
    </source>
</evidence>
<comment type="similarity">
    <text evidence="2">Belongs to the MipA/OmpV family.</text>
</comment>
<feature type="region of interest" description="Disordered" evidence="6">
    <location>
        <begin position="326"/>
        <end position="346"/>
    </location>
</feature>
<feature type="compositionally biased region" description="Basic and acidic residues" evidence="6">
    <location>
        <begin position="178"/>
        <end position="194"/>
    </location>
</feature>
<accession>A0A0S4TVX7</accession>
<feature type="compositionally biased region" description="Low complexity" evidence="6">
    <location>
        <begin position="371"/>
        <end position="393"/>
    </location>
</feature>
<evidence type="ECO:0000256" key="2">
    <source>
        <dbReference type="ARBA" id="ARBA00005722"/>
    </source>
</evidence>
<reference evidence="7" key="1">
    <citation type="submission" date="2015-10" db="EMBL/GenBank/DDBJ databases">
        <authorList>
            <person name="Gilbert D.G."/>
        </authorList>
    </citation>
    <scope>NUCLEOTIDE SEQUENCE</scope>
    <source>
        <strain evidence="7">Phyl III-seqv23</strain>
    </source>
</reference>
<dbReference type="PANTHER" id="PTHR38776">
    <property type="entry name" value="MLTA-INTERACTING PROTEIN-RELATED"/>
    <property type="match status" value="1"/>
</dbReference>
<proteinExistence type="inferred from homology"/>
<feature type="compositionally biased region" description="Basic and acidic residues" evidence="6">
    <location>
        <begin position="396"/>
        <end position="405"/>
    </location>
</feature>
<protein>
    <recommendedName>
        <fullName evidence="8">Outer membrane protein V</fullName>
    </recommendedName>
</protein>
<organism evidence="7">
    <name type="scientific">Ralstonia solanacearum</name>
    <name type="common">Pseudomonas solanacearum</name>
    <dbReference type="NCBI Taxonomy" id="305"/>
    <lineage>
        <taxon>Bacteria</taxon>
        <taxon>Pseudomonadati</taxon>
        <taxon>Pseudomonadota</taxon>
        <taxon>Betaproteobacteria</taxon>
        <taxon>Burkholderiales</taxon>
        <taxon>Burkholderiaceae</taxon>
        <taxon>Ralstonia</taxon>
        <taxon>Ralstonia solanacearum species complex</taxon>
    </lineage>
</organism>
<keyword evidence="3" id="KW-0732">Signal</keyword>
<keyword evidence="5" id="KW-0998">Cell outer membrane</keyword>
<dbReference type="AlphaFoldDB" id="A0A0S4TVX7"/>
<evidence type="ECO:0000256" key="3">
    <source>
        <dbReference type="ARBA" id="ARBA00022729"/>
    </source>
</evidence>
<feature type="region of interest" description="Disordered" evidence="6">
    <location>
        <begin position="371"/>
        <end position="480"/>
    </location>
</feature>
<evidence type="ECO:0000313" key="7">
    <source>
        <dbReference type="EMBL" id="CUV14196.1"/>
    </source>
</evidence>
<evidence type="ECO:0000256" key="4">
    <source>
        <dbReference type="ARBA" id="ARBA00023136"/>
    </source>
</evidence>
<feature type="region of interest" description="Disordered" evidence="6">
    <location>
        <begin position="159"/>
        <end position="194"/>
    </location>
</feature>
<gene>
    <name evidence="7" type="ORF">RUN39_v1_730026</name>
</gene>
<dbReference type="PANTHER" id="PTHR38776:SF1">
    <property type="entry name" value="MLTA-INTERACTING PROTEIN-RELATED"/>
    <property type="match status" value="1"/>
</dbReference>
<keyword evidence="4" id="KW-0472">Membrane</keyword>
<dbReference type="EMBL" id="LN899819">
    <property type="protein sequence ID" value="CUV14196.1"/>
    <property type="molecule type" value="Genomic_DNA"/>
</dbReference>
<dbReference type="Pfam" id="PF06629">
    <property type="entry name" value="MipA"/>
    <property type="match status" value="1"/>
</dbReference>
<sequence>MGSIKGSFLGVLTVGSRIVGETTASGTLELPISNRDRGWSAHVDLAAPVYSQGADKITVSPSLHFGSRKYMQTYFGVTPQQSADSGFAPYTADSGLQAASLTVAWKHTFSRQWAVQTAVGTTRLLGNVAKSPIVQNKQGYFAGTGIVYTFRASRGRAGASSQATVSRHHGAPPIRPGPARERSPALRARDAAARRRDDLALHHPHHPGHPARHRTAGDAHRMLLPGGRGVTASAGAYDSVTNLALQRESFSFILIDRICPAFGGVLLPAVLHHDRSVPSPAVRSSHCRQASGGWRACRQPPRHPGALAAQDARLVRPVGRGDGADLRRLGHLAEPPGGDEAAGRAAEDHLADRLVRSPAGHARRHGCVAAAGAGPAGGAPPRAGQAGPAGALGRARRQERQERSAPRRARRQAADAAGAMDLRFRRRRHADPGGVLGRQPLGQRAPDRQRHPRYADQPAPGPGHDGAVAPAGRYAGRLPDLPVTVGPGAVGADHQAAHHRLDDLRARQPAGHRAGGGPAVVL</sequence>